<sequence length="300" mass="34533">MSENIILTLNDLENDRDLQSVLKAPSSMLDPRDSRLTLEQRKHVLKERYEKQLIADGLDTGHLRFDSRKNLSFSSKQSLSTFKGFVFEALLVRLINDHKETIGKKAFGWCTNRKSVKSSELDKYKAFGRGFKSTRDIYPGLHNSTHKSDVQFFTINSEHQKPEVAPIVGTNIETGIQVKAITGNEYREIIKPILTGEYGYVLTCLRHSDNVHSYYKCMDLIKDMYRRGEIDHVQRCELESRIYSPEHLGIDQGYIDEYSYYVNEWYRGNAGPEPSVIDAASAEIKSYRYNGTILVPINMK</sequence>
<proteinExistence type="predicted"/>
<dbReference type="OrthoDB" id="7068271at2"/>
<comment type="caution">
    <text evidence="1">The sequence shown here is derived from an EMBL/GenBank/DDBJ whole genome shotgun (WGS) entry which is preliminary data.</text>
</comment>
<gene>
    <name evidence="1" type="ORF">AKJ17_18485</name>
</gene>
<protein>
    <submittedName>
        <fullName evidence="1">Uncharacterized protein</fullName>
    </submittedName>
</protein>
<dbReference type="Proteomes" id="UP000037515">
    <property type="component" value="Unassembled WGS sequence"/>
</dbReference>
<accession>A0A0M0HIB2</accession>
<reference evidence="2" key="1">
    <citation type="submission" date="2015-08" db="EMBL/GenBank/DDBJ databases">
        <title>Vibrio galatheae sp. nov., a novel member of the Vibrionaceae family isolated from the Solomon Islands.</title>
        <authorList>
            <person name="Giubergia S."/>
            <person name="Machado H."/>
            <person name="Mateiu R.V."/>
            <person name="Gram L."/>
        </authorList>
    </citation>
    <scope>NUCLEOTIDE SEQUENCE [LARGE SCALE GENOMIC DNA]</scope>
    <source>
        <strain evidence="2">DSM 19584</strain>
    </source>
</reference>
<name>A0A0M0HIB2_VIBNE</name>
<dbReference type="PATRIC" id="fig|693.5.peg.3762"/>
<keyword evidence="2" id="KW-1185">Reference proteome</keyword>
<organism evidence="1 2">
    <name type="scientific">Vibrio nereis</name>
    <dbReference type="NCBI Taxonomy" id="693"/>
    <lineage>
        <taxon>Bacteria</taxon>
        <taxon>Pseudomonadati</taxon>
        <taxon>Pseudomonadota</taxon>
        <taxon>Gammaproteobacteria</taxon>
        <taxon>Vibrionales</taxon>
        <taxon>Vibrionaceae</taxon>
        <taxon>Vibrio</taxon>
    </lineage>
</organism>
<dbReference type="AlphaFoldDB" id="A0A0M0HIB2"/>
<dbReference type="EMBL" id="LHPJ01000037">
    <property type="protein sequence ID" value="KOO01829.1"/>
    <property type="molecule type" value="Genomic_DNA"/>
</dbReference>
<dbReference type="RefSeq" id="WP_053397262.1">
    <property type="nucleotide sequence ID" value="NZ_LHPJ01000037.1"/>
</dbReference>
<evidence type="ECO:0000313" key="2">
    <source>
        <dbReference type="Proteomes" id="UP000037515"/>
    </source>
</evidence>
<evidence type="ECO:0000313" key="1">
    <source>
        <dbReference type="EMBL" id="KOO01829.1"/>
    </source>
</evidence>